<dbReference type="AlphaFoldDB" id="A0A9N9ZZT4"/>
<comment type="subcellular location">
    <subcellularLocation>
        <location evidence="1">Cell membrane</location>
        <topology evidence="1">Multi-pass membrane protein</topology>
    </subcellularLocation>
</comment>
<reference evidence="11" key="1">
    <citation type="submission" date="2021-12" db="EMBL/GenBank/DDBJ databases">
        <authorList>
            <person name="King R."/>
        </authorList>
    </citation>
    <scope>NUCLEOTIDE SEQUENCE</scope>
</reference>
<keyword evidence="4 8" id="KW-1133">Transmembrane helix</keyword>
<feature type="transmembrane region" description="Helical" evidence="8">
    <location>
        <begin position="313"/>
        <end position="332"/>
    </location>
</feature>
<evidence type="ECO:0000313" key="12">
    <source>
        <dbReference type="Proteomes" id="UP001152759"/>
    </source>
</evidence>
<keyword evidence="3 8" id="KW-0812">Transmembrane</keyword>
<feature type="domain" description="PPAF-2-like Clip" evidence="10">
    <location>
        <begin position="43"/>
        <end position="76"/>
    </location>
</feature>
<keyword evidence="2" id="KW-1003">Cell membrane</keyword>
<evidence type="ECO:0000256" key="8">
    <source>
        <dbReference type="SAM" id="Phobius"/>
    </source>
</evidence>
<evidence type="ECO:0000259" key="10">
    <source>
        <dbReference type="Pfam" id="PF18322"/>
    </source>
</evidence>
<keyword evidence="5 8" id="KW-0472">Membrane</keyword>
<sequence length="600" mass="68252">MQVSLACLMISVSLNAILTAGQSELSNEIPGSISHSESSAGNQADEEAKDCECVPYYQCLNNTFNTDGVYLIENRGRKLIICHPGGCDRYDPFTEIILTLEDATDEGFFDFSLKNMHKKSLGVFYNAASKNNRVMTHGALEFWTLLLDPIVEHLEKSINCTIKGQNRGYLQLADEQTEFIADDLSLKFDADLETFDFGISLSGTDYSKLHFSPMIGSTALCIATPRSEYVPQSLVIFKSYTPVVWIFIAITITLFVWAQYVFQYTQCEVFSRLYSQSEVDLHRSTSPWLTVYAYFICGSPPTLLLGRLHTGKILFAIFSFSTIIISTVYLSGMTKFLSDRVPYPEIDTLKTLERSDLFIQTNDLYGALDVFSQQEQSENLKTKLIGTLYNDWVHVFFQPTKNNVLVVEYLSADGNLSLQSESEKTMLEDILRNTKSMVETDAFLMNVPDTFGLKQNIRFFNVMLQQNCEYHLMEECLATYPVAFSFGKFSHVLHELDREMFHFFETGHTIHIMRDLLSVFYTYKTIPRTKPRLADAEKLRAYNMNDLQSAFIGLVVGLFLSFLVFVAEILVDICKNSKALNIPGRSKKLPLQKRRICTTM</sequence>
<dbReference type="Proteomes" id="UP001152759">
    <property type="component" value="Chromosome 10"/>
</dbReference>
<keyword evidence="6" id="KW-0675">Receptor</keyword>
<dbReference type="InterPro" id="IPR052192">
    <property type="entry name" value="Insect_Ionotropic_Sensory_Rcpt"/>
</dbReference>
<feature type="transmembrane region" description="Helical" evidence="8">
    <location>
        <begin position="550"/>
        <end position="571"/>
    </location>
</feature>
<evidence type="ECO:0000256" key="5">
    <source>
        <dbReference type="ARBA" id="ARBA00023136"/>
    </source>
</evidence>
<feature type="transmembrane region" description="Helical" evidence="8">
    <location>
        <begin position="243"/>
        <end position="262"/>
    </location>
</feature>
<protein>
    <recommendedName>
        <fullName evidence="10">PPAF-2-like Clip domain-containing protein</fullName>
    </recommendedName>
</protein>
<evidence type="ECO:0000313" key="11">
    <source>
        <dbReference type="EMBL" id="CAH0383191.1"/>
    </source>
</evidence>
<evidence type="ECO:0000256" key="1">
    <source>
        <dbReference type="ARBA" id="ARBA00004651"/>
    </source>
</evidence>
<accession>A0A9N9ZZT4</accession>
<feature type="chain" id="PRO_5040307050" description="PPAF-2-like Clip domain-containing protein" evidence="9">
    <location>
        <begin position="22"/>
        <end position="600"/>
    </location>
</feature>
<gene>
    <name evidence="11" type="ORF">BEMITA_LOCUS2659</name>
</gene>
<evidence type="ECO:0000256" key="2">
    <source>
        <dbReference type="ARBA" id="ARBA00022475"/>
    </source>
</evidence>
<dbReference type="EMBL" id="OU963871">
    <property type="protein sequence ID" value="CAH0383191.1"/>
    <property type="molecule type" value="Genomic_DNA"/>
</dbReference>
<evidence type="ECO:0000256" key="4">
    <source>
        <dbReference type="ARBA" id="ARBA00022989"/>
    </source>
</evidence>
<organism evidence="11 12">
    <name type="scientific">Bemisia tabaci</name>
    <name type="common">Sweetpotato whitefly</name>
    <name type="synonym">Aleurodes tabaci</name>
    <dbReference type="NCBI Taxonomy" id="7038"/>
    <lineage>
        <taxon>Eukaryota</taxon>
        <taxon>Metazoa</taxon>
        <taxon>Ecdysozoa</taxon>
        <taxon>Arthropoda</taxon>
        <taxon>Hexapoda</taxon>
        <taxon>Insecta</taxon>
        <taxon>Pterygota</taxon>
        <taxon>Neoptera</taxon>
        <taxon>Paraneoptera</taxon>
        <taxon>Hemiptera</taxon>
        <taxon>Sternorrhyncha</taxon>
        <taxon>Aleyrodoidea</taxon>
        <taxon>Aleyrodidae</taxon>
        <taxon>Aleyrodinae</taxon>
        <taxon>Bemisia</taxon>
    </lineage>
</organism>
<keyword evidence="7" id="KW-0325">Glycoprotein</keyword>
<evidence type="ECO:0000256" key="3">
    <source>
        <dbReference type="ARBA" id="ARBA00022692"/>
    </source>
</evidence>
<keyword evidence="9" id="KW-0732">Signal</keyword>
<feature type="signal peptide" evidence="9">
    <location>
        <begin position="1"/>
        <end position="21"/>
    </location>
</feature>
<dbReference type="PANTHER" id="PTHR42643">
    <property type="entry name" value="IONOTROPIC RECEPTOR 20A-RELATED"/>
    <property type="match status" value="1"/>
</dbReference>
<dbReference type="PANTHER" id="PTHR42643:SF38">
    <property type="entry name" value="IONOTROPIC RECEPTOR 100A"/>
    <property type="match status" value="1"/>
</dbReference>
<dbReference type="InterPro" id="IPR041515">
    <property type="entry name" value="PPAF-2-like_Clip"/>
</dbReference>
<name>A0A9N9ZZT4_BEMTA</name>
<evidence type="ECO:0000256" key="6">
    <source>
        <dbReference type="ARBA" id="ARBA00023170"/>
    </source>
</evidence>
<dbReference type="GO" id="GO:0005886">
    <property type="term" value="C:plasma membrane"/>
    <property type="evidence" value="ECO:0007669"/>
    <property type="project" value="UniProtKB-SubCell"/>
</dbReference>
<dbReference type="Pfam" id="PF18322">
    <property type="entry name" value="CLIP_1"/>
    <property type="match status" value="1"/>
</dbReference>
<evidence type="ECO:0000256" key="7">
    <source>
        <dbReference type="ARBA" id="ARBA00023180"/>
    </source>
</evidence>
<proteinExistence type="predicted"/>
<keyword evidence="12" id="KW-1185">Reference proteome</keyword>
<evidence type="ECO:0000256" key="9">
    <source>
        <dbReference type="SAM" id="SignalP"/>
    </source>
</evidence>